<proteinExistence type="predicted"/>
<sequence length="311" mass="34051">MLPPVDPAVLQRNPNFDVLYKDLCTRKLNPNGSTRDTKRQRVHDEIHRTLSTTRTTLLTSQILITTLSDLGSKAGAGADDITPDLHAAIDIVTAQLNNQIPPTDLEILSNDISTFSTNIVTIASAVSTQLGVILSYFCKIADPLSPPAITDLPTRCATLLQTSTQTLPQDLQDARFHLTNTFTALLALHSTLLTTSIKILEQTQHGTLARHTKSSADLLHAKATLLGLQAKIHTYSHPPPAEFVAALKEFKRVQGSGEKALRDREGLATRELELYARAGEKGMKDLARRKERLVGEVEMVESAIGKLERRG</sequence>
<dbReference type="Proteomes" id="UP000472372">
    <property type="component" value="Chromosome 3"/>
</dbReference>
<evidence type="ECO:0000313" key="1">
    <source>
        <dbReference type="EMBL" id="CAE7023494.1"/>
    </source>
</evidence>
<accession>A0A6S6VWQ5</accession>
<name>A0A6S6VWQ5_9PLEO</name>
<reference evidence="1" key="1">
    <citation type="submission" date="2021-02" db="EMBL/GenBank/DDBJ databases">
        <authorList>
            <person name="Syme A R."/>
            <person name="Syme A R."/>
            <person name="Moolhuijzen P."/>
        </authorList>
    </citation>
    <scope>NUCLEOTIDE SEQUENCE</scope>
    <source>
        <strain evidence="1">W1-1</strain>
    </source>
</reference>
<organism evidence="1 2">
    <name type="scientific">Pyrenophora teres f. teres</name>
    <dbReference type="NCBI Taxonomy" id="97479"/>
    <lineage>
        <taxon>Eukaryota</taxon>
        <taxon>Fungi</taxon>
        <taxon>Dikarya</taxon>
        <taxon>Ascomycota</taxon>
        <taxon>Pezizomycotina</taxon>
        <taxon>Dothideomycetes</taxon>
        <taxon>Pleosporomycetidae</taxon>
        <taxon>Pleosporales</taxon>
        <taxon>Pleosporineae</taxon>
        <taxon>Pleosporaceae</taxon>
        <taxon>Pyrenophora</taxon>
    </lineage>
</organism>
<protein>
    <submittedName>
        <fullName evidence="1">Uncharacterized protein</fullName>
    </submittedName>
</protein>
<dbReference type="AlphaFoldDB" id="A0A6S6VWQ5"/>
<gene>
    <name evidence="1" type="ORF">PTTW11_03595</name>
</gene>
<evidence type="ECO:0000313" key="2">
    <source>
        <dbReference type="Proteomes" id="UP000472372"/>
    </source>
</evidence>
<dbReference type="EMBL" id="HG992979">
    <property type="protein sequence ID" value="CAE7023494.1"/>
    <property type="molecule type" value="Genomic_DNA"/>
</dbReference>